<evidence type="ECO:0000313" key="11">
    <source>
        <dbReference type="Proteomes" id="UP001168821"/>
    </source>
</evidence>
<dbReference type="InterPro" id="IPR001584">
    <property type="entry name" value="Integrase_cat-core"/>
</dbReference>
<dbReference type="PANTHER" id="PTHR37984">
    <property type="entry name" value="PROTEIN CBG26694"/>
    <property type="match status" value="1"/>
</dbReference>
<evidence type="ECO:0000256" key="3">
    <source>
        <dbReference type="ARBA" id="ARBA00022695"/>
    </source>
</evidence>
<dbReference type="EMBL" id="JALNTZ010000004">
    <property type="protein sequence ID" value="KAJ3655218.1"/>
    <property type="molecule type" value="Genomic_DNA"/>
</dbReference>
<keyword evidence="4" id="KW-0540">Nuclease</keyword>
<dbReference type="GO" id="GO:0015074">
    <property type="term" value="P:DNA integration"/>
    <property type="evidence" value="ECO:0007669"/>
    <property type="project" value="InterPro"/>
</dbReference>
<dbReference type="SUPFAM" id="SSF56672">
    <property type="entry name" value="DNA/RNA polymerases"/>
    <property type="match status" value="1"/>
</dbReference>
<proteinExistence type="predicted"/>
<dbReference type="FunFam" id="1.10.340.70:FF:000001">
    <property type="entry name" value="Retrovirus-related Pol polyprotein from transposon gypsy-like Protein"/>
    <property type="match status" value="1"/>
</dbReference>
<evidence type="ECO:0000256" key="4">
    <source>
        <dbReference type="ARBA" id="ARBA00022722"/>
    </source>
</evidence>
<feature type="compositionally biased region" description="Basic and acidic residues" evidence="8">
    <location>
        <begin position="611"/>
        <end position="623"/>
    </location>
</feature>
<dbReference type="Gene3D" id="1.10.340.70">
    <property type="match status" value="1"/>
</dbReference>
<evidence type="ECO:0000256" key="8">
    <source>
        <dbReference type="SAM" id="MobiDB-lite"/>
    </source>
</evidence>
<dbReference type="InterPro" id="IPR012337">
    <property type="entry name" value="RNaseH-like_sf"/>
</dbReference>
<accession>A0AA38IHI2</accession>
<dbReference type="EC" id="2.7.7.49" evidence="1"/>
<dbReference type="Gene3D" id="3.30.420.10">
    <property type="entry name" value="Ribonuclease H-like superfamily/Ribonuclease H"/>
    <property type="match status" value="1"/>
</dbReference>
<dbReference type="Proteomes" id="UP001168821">
    <property type="component" value="Unassembled WGS sequence"/>
</dbReference>
<comment type="caution">
    <text evidence="10">The sequence shown here is derived from an EMBL/GenBank/DDBJ whole genome shotgun (WGS) entry which is preliminary data.</text>
</comment>
<feature type="compositionally biased region" description="Basic and acidic residues" evidence="8">
    <location>
        <begin position="725"/>
        <end position="739"/>
    </location>
</feature>
<evidence type="ECO:0000256" key="1">
    <source>
        <dbReference type="ARBA" id="ARBA00012493"/>
    </source>
</evidence>
<evidence type="ECO:0000256" key="5">
    <source>
        <dbReference type="ARBA" id="ARBA00022759"/>
    </source>
</evidence>
<dbReference type="GO" id="GO:0016787">
    <property type="term" value="F:hydrolase activity"/>
    <property type="evidence" value="ECO:0007669"/>
    <property type="project" value="UniProtKB-KW"/>
</dbReference>
<dbReference type="InterPro" id="IPR043502">
    <property type="entry name" value="DNA/RNA_pol_sf"/>
</dbReference>
<evidence type="ECO:0000313" key="10">
    <source>
        <dbReference type="EMBL" id="KAJ3655218.1"/>
    </source>
</evidence>
<keyword evidence="11" id="KW-1185">Reference proteome</keyword>
<feature type="region of interest" description="Disordered" evidence="8">
    <location>
        <begin position="611"/>
        <end position="635"/>
    </location>
</feature>
<dbReference type="AlphaFoldDB" id="A0AA38IHI2"/>
<dbReference type="PANTHER" id="PTHR37984:SF5">
    <property type="entry name" value="PROTEIN NYNRIN-LIKE"/>
    <property type="match status" value="1"/>
</dbReference>
<dbReference type="GO" id="GO:0003964">
    <property type="term" value="F:RNA-directed DNA polymerase activity"/>
    <property type="evidence" value="ECO:0007669"/>
    <property type="project" value="UniProtKB-KW"/>
</dbReference>
<dbReference type="Pfam" id="PF17917">
    <property type="entry name" value="RT_RNaseH"/>
    <property type="match status" value="1"/>
</dbReference>
<name>A0AA38IHI2_9CUCU</name>
<dbReference type="InterPro" id="IPR036397">
    <property type="entry name" value="RNaseH_sf"/>
</dbReference>
<dbReference type="PROSITE" id="PS50994">
    <property type="entry name" value="INTEGRASE"/>
    <property type="match status" value="1"/>
</dbReference>
<keyword evidence="5" id="KW-0255">Endonuclease</keyword>
<gene>
    <name evidence="10" type="ORF">Zmor_014355</name>
</gene>
<dbReference type="GO" id="GO:0003676">
    <property type="term" value="F:nucleic acid binding"/>
    <property type="evidence" value="ECO:0007669"/>
    <property type="project" value="InterPro"/>
</dbReference>
<keyword evidence="7" id="KW-0695">RNA-directed DNA polymerase</keyword>
<evidence type="ECO:0000256" key="6">
    <source>
        <dbReference type="ARBA" id="ARBA00022801"/>
    </source>
</evidence>
<feature type="region of interest" description="Disordered" evidence="8">
    <location>
        <begin position="725"/>
        <end position="767"/>
    </location>
</feature>
<keyword evidence="2" id="KW-0808">Transferase</keyword>
<dbReference type="CDD" id="cd09274">
    <property type="entry name" value="RNase_HI_RT_Ty3"/>
    <property type="match status" value="1"/>
</dbReference>
<dbReference type="Pfam" id="PF00665">
    <property type="entry name" value="rve"/>
    <property type="match status" value="1"/>
</dbReference>
<feature type="compositionally biased region" description="Acidic residues" evidence="8">
    <location>
        <begin position="740"/>
        <end position="767"/>
    </location>
</feature>
<dbReference type="GO" id="GO:0042575">
    <property type="term" value="C:DNA polymerase complex"/>
    <property type="evidence" value="ECO:0007669"/>
    <property type="project" value="UniProtKB-ARBA"/>
</dbReference>
<keyword evidence="3" id="KW-0548">Nucleotidyltransferase</keyword>
<organism evidence="10 11">
    <name type="scientific">Zophobas morio</name>
    <dbReference type="NCBI Taxonomy" id="2755281"/>
    <lineage>
        <taxon>Eukaryota</taxon>
        <taxon>Metazoa</taxon>
        <taxon>Ecdysozoa</taxon>
        <taxon>Arthropoda</taxon>
        <taxon>Hexapoda</taxon>
        <taxon>Insecta</taxon>
        <taxon>Pterygota</taxon>
        <taxon>Neoptera</taxon>
        <taxon>Endopterygota</taxon>
        <taxon>Coleoptera</taxon>
        <taxon>Polyphaga</taxon>
        <taxon>Cucujiformia</taxon>
        <taxon>Tenebrionidae</taxon>
        <taxon>Zophobas</taxon>
    </lineage>
</organism>
<protein>
    <recommendedName>
        <fullName evidence="1">RNA-directed DNA polymerase</fullName>
        <ecNumber evidence="1">2.7.7.49</ecNumber>
    </recommendedName>
</protein>
<reference evidence="10" key="1">
    <citation type="journal article" date="2023" name="G3 (Bethesda)">
        <title>Whole genome assemblies of Zophobas morio and Tenebrio molitor.</title>
        <authorList>
            <person name="Kaur S."/>
            <person name="Stinson S.A."/>
            <person name="diCenzo G.C."/>
        </authorList>
    </citation>
    <scope>NUCLEOTIDE SEQUENCE</scope>
    <source>
        <strain evidence="10">QUZm001</strain>
    </source>
</reference>
<dbReference type="InterPro" id="IPR050951">
    <property type="entry name" value="Retrovirus_Pol_polyprotein"/>
</dbReference>
<dbReference type="SUPFAM" id="SSF53098">
    <property type="entry name" value="Ribonuclease H-like"/>
    <property type="match status" value="1"/>
</dbReference>
<evidence type="ECO:0000256" key="7">
    <source>
        <dbReference type="ARBA" id="ARBA00022918"/>
    </source>
</evidence>
<dbReference type="InterPro" id="IPR041588">
    <property type="entry name" value="Integrase_H2C2"/>
</dbReference>
<evidence type="ECO:0000256" key="2">
    <source>
        <dbReference type="ARBA" id="ARBA00022679"/>
    </source>
</evidence>
<feature type="domain" description="Integrase catalytic" evidence="9">
    <location>
        <begin position="434"/>
        <end position="598"/>
    </location>
</feature>
<sequence length="767" mass="89517">MDNDSVMVEYLERDEIIYELQLRGAIASDLDSTDELCEFLRERMIVERQGVELEECGQRECGRELQTCSLKEHRLRQLLREARLTNDLINRVEALLWHLSGRVQRISALTEGQQGDRAELQLRLRESKRWYRERLRLGAVQGVQRPESSDSGERARAVGENPDAIPISKWGFAFSGKETEPVAVLKFLKRVEEGRSVNGIDEERMRRGFAQLLEPPALTWYRECVRYSVSERECLSVIYAIEKLRGYLEGATFKVITDHYSLLWLNNLKDPQGRLGRWVLRLQAYDFQIEHRRGKENVVADCLSRAVPQINVLEIADGARIGDRWYRRMCERVRGNPLGYEGWRVDGERLYRRGRGEDEMAWKQVVPREHRRDLLAEYHDDPRRGGHMGIYKTYHRLLSRFYWPRMKADVAHYVARCRTCNEVKPERKRPAGIMGTRPRITKCWQLISSDIFGPLPKSNAGHEYVLVITDYFSKFSIFVPMRTVTAVKVIREIEERVFLVFGVPEFMIVDNGVQFGRSRAFRDFLQGYGVRPYYNALYTPQNNPTERVNGTMKTAIMAYVGQDQRTWDVNLAKVACAIRTAKHESTRYTPYYINFGREMVDDGREYERARHEREVQEMSGSDREVEDEEAEREPELVGELRRVHAKVREMLDRAYARAKRQYDGRRRDVSYEVGDYVWKREFPTSDTRKHFSAKIAKRYSGPYRVSQKVGTNVYELEGADGENLGRWHVKDLKRAQREGSDDEGMAETESSGEDEEVDLGESDESSE</sequence>
<dbReference type="Pfam" id="PF17921">
    <property type="entry name" value="Integrase_H2C2"/>
    <property type="match status" value="1"/>
</dbReference>
<keyword evidence="6" id="KW-0378">Hydrolase</keyword>
<evidence type="ECO:0000259" key="9">
    <source>
        <dbReference type="PROSITE" id="PS50994"/>
    </source>
</evidence>
<dbReference type="InterPro" id="IPR041373">
    <property type="entry name" value="RT_RNaseH"/>
</dbReference>
<dbReference type="GO" id="GO:0004519">
    <property type="term" value="F:endonuclease activity"/>
    <property type="evidence" value="ECO:0007669"/>
    <property type="project" value="UniProtKB-KW"/>
</dbReference>